<dbReference type="AlphaFoldDB" id="A0A8H3SHA9"/>
<evidence type="ECO:0000313" key="2">
    <source>
        <dbReference type="Proteomes" id="UP000465221"/>
    </source>
</evidence>
<sequence>MKVVDAQDTHLLTTRYTHDFSALAFNLFPNDQAATEGHPSCPEVSRDPYNKHVTAKPMTAKGLLSNFTTPE</sequence>
<evidence type="ECO:0000313" key="1">
    <source>
        <dbReference type="EMBL" id="GFF59787.1"/>
    </source>
</evidence>
<organism evidence="1 2">
    <name type="scientific">Aspergillus udagawae</name>
    <dbReference type="NCBI Taxonomy" id="91492"/>
    <lineage>
        <taxon>Eukaryota</taxon>
        <taxon>Fungi</taxon>
        <taxon>Dikarya</taxon>
        <taxon>Ascomycota</taxon>
        <taxon>Pezizomycotina</taxon>
        <taxon>Eurotiomycetes</taxon>
        <taxon>Eurotiomycetidae</taxon>
        <taxon>Eurotiales</taxon>
        <taxon>Aspergillaceae</taxon>
        <taxon>Aspergillus</taxon>
        <taxon>Aspergillus subgen. Fumigati</taxon>
    </lineage>
</organism>
<dbReference type="Proteomes" id="UP000465221">
    <property type="component" value="Unassembled WGS sequence"/>
</dbReference>
<dbReference type="EMBL" id="BLKC01000235">
    <property type="protein sequence ID" value="GFF59787.1"/>
    <property type="molecule type" value="Genomic_DNA"/>
</dbReference>
<gene>
    <name evidence="1" type="ORF">IFM46972_11474</name>
</gene>
<reference evidence="1 2" key="1">
    <citation type="submission" date="2020-01" db="EMBL/GenBank/DDBJ databases">
        <title>Draft genome sequence of Aspergillus udagawae IFM 46972.</title>
        <authorList>
            <person name="Takahashi H."/>
            <person name="Yaguchi T."/>
        </authorList>
    </citation>
    <scope>NUCLEOTIDE SEQUENCE [LARGE SCALE GENOMIC DNA]</scope>
    <source>
        <strain evidence="1 2">IFM 46972</strain>
    </source>
</reference>
<accession>A0A8H3SHA9</accession>
<comment type="caution">
    <text evidence="1">The sequence shown here is derived from an EMBL/GenBank/DDBJ whole genome shotgun (WGS) entry which is preliminary data.</text>
</comment>
<proteinExistence type="predicted"/>
<name>A0A8H3SHA9_9EURO</name>
<protein>
    <submittedName>
        <fullName evidence="1">Uncharacterized protein</fullName>
    </submittedName>
</protein>